<dbReference type="InterPro" id="IPR040781">
    <property type="entry name" value="Raf1_HTH"/>
</dbReference>
<dbReference type="Pfam" id="PF18578">
    <property type="entry name" value="Raf1_N"/>
    <property type="match status" value="1"/>
</dbReference>
<dbReference type="InterPro" id="IPR040858">
    <property type="entry name" value="Raf1_C"/>
</dbReference>
<keyword evidence="1" id="KW-0143">Chaperone</keyword>
<evidence type="ECO:0000259" key="3">
    <source>
        <dbReference type="Pfam" id="PF18578"/>
    </source>
</evidence>
<dbReference type="InterPro" id="IPR041358">
    <property type="entry name" value="Raf1_N"/>
</dbReference>
<reference evidence="5" key="2">
    <citation type="journal article" date="2024" name="Plant">
        <title>Genomic evolution and insights into agronomic trait innovations of Sesamum species.</title>
        <authorList>
            <person name="Miao H."/>
            <person name="Wang L."/>
            <person name="Qu L."/>
            <person name="Liu H."/>
            <person name="Sun Y."/>
            <person name="Le M."/>
            <person name="Wang Q."/>
            <person name="Wei S."/>
            <person name="Zheng Y."/>
            <person name="Lin W."/>
            <person name="Duan Y."/>
            <person name="Cao H."/>
            <person name="Xiong S."/>
            <person name="Wang X."/>
            <person name="Wei L."/>
            <person name="Li C."/>
            <person name="Ma Q."/>
            <person name="Ju M."/>
            <person name="Zhao R."/>
            <person name="Li G."/>
            <person name="Mu C."/>
            <person name="Tian Q."/>
            <person name="Mei H."/>
            <person name="Zhang T."/>
            <person name="Gao T."/>
            <person name="Zhang H."/>
        </authorList>
    </citation>
    <scope>NUCLEOTIDE SEQUENCE</scope>
    <source>
        <strain evidence="5">KEN1</strain>
    </source>
</reference>
<dbReference type="Pfam" id="PF18579">
    <property type="entry name" value="Raf1_HTH"/>
    <property type="match status" value="1"/>
</dbReference>
<dbReference type="PANTHER" id="PTHR35299">
    <property type="entry name" value="RUBISCO ACCUMULATION FACTOR 1"/>
    <property type="match status" value="1"/>
</dbReference>
<comment type="caution">
    <text evidence="5">The sequence shown here is derived from an EMBL/GenBank/DDBJ whole genome shotgun (WGS) entry which is preliminary data.</text>
</comment>
<gene>
    <name evidence="5" type="ORF">Slati_4166800</name>
</gene>
<sequence>MVPTFPKFHSVLQGEFPNQEKQIFAGFTNTSIYCLNHSHSTVPTSLLPSRITFSRPPSHHAFTHHKHPKPLFLSTPFLANHHHHLHPPPLNPHKPSKPLSVSALILPPSASTSKQQQKVYQPFRPPPSPIPSKFRNLDTNARLEILSNRLGLWFEYAPLITSLIQEGFISTTLEEITGIPSLEQNCLVVATQVRDSLVESTDEETVSYFNGSGAPDILYEIRILNTTQRALAARFIIKHGFEGKKAEELARSMKDFPRRYGERGWESFDGNLPGDCLAFMYYRQGHEHKTASSPELSMGAWERALEMAETEKAKQIILEDLEGKDGEGGEGGIGIDDLVRVPVVRMAIGEVAESSVVVVLPVCRAEDREIAVEEAPWESGMGGEFGMVQAEKPWSRWVVLPGWAPVAMLKRGGVVVAFPKARGVLPWRSRRRDADEEILVVVDREQKEVDADEGFHLVVGGGNGSGEEELKVERGAKLKEMGVEKSLGTVVLVVRPPREEEDQLADIEWD</sequence>
<proteinExistence type="predicted"/>
<dbReference type="PANTHER" id="PTHR35299:SF3">
    <property type="entry name" value="RUBISCO ACCUMULATION FACTOR 1.2, CHLOROPLASTIC"/>
    <property type="match status" value="1"/>
</dbReference>
<feature type="domain" description="Rubisco accumulation factor 1 helix turn helix" evidence="4">
    <location>
        <begin position="138"/>
        <end position="198"/>
    </location>
</feature>
<dbReference type="GO" id="GO:0110102">
    <property type="term" value="P:ribulose bisphosphate carboxylase complex assembly"/>
    <property type="evidence" value="ECO:0007669"/>
    <property type="project" value="UniProtKB-ARBA"/>
</dbReference>
<dbReference type="AlphaFoldDB" id="A0AAW2T9D1"/>
<accession>A0AAW2T9D1</accession>
<organism evidence="5">
    <name type="scientific">Sesamum latifolium</name>
    <dbReference type="NCBI Taxonomy" id="2727402"/>
    <lineage>
        <taxon>Eukaryota</taxon>
        <taxon>Viridiplantae</taxon>
        <taxon>Streptophyta</taxon>
        <taxon>Embryophyta</taxon>
        <taxon>Tracheophyta</taxon>
        <taxon>Spermatophyta</taxon>
        <taxon>Magnoliopsida</taxon>
        <taxon>eudicotyledons</taxon>
        <taxon>Gunneridae</taxon>
        <taxon>Pentapetalae</taxon>
        <taxon>asterids</taxon>
        <taxon>lamiids</taxon>
        <taxon>Lamiales</taxon>
        <taxon>Pedaliaceae</taxon>
        <taxon>Sesamum</taxon>
    </lineage>
</organism>
<protein>
    <submittedName>
        <fullName evidence="5">Rubisco accumulation factor 1.1, chloroplastic</fullName>
    </submittedName>
</protein>
<dbReference type="InterPro" id="IPR037494">
    <property type="entry name" value="RAF1"/>
</dbReference>
<dbReference type="Pfam" id="PF18087">
    <property type="entry name" value="RuBisCo_chap_C"/>
    <property type="match status" value="1"/>
</dbReference>
<feature type="domain" description="Rubisco accumulation factor 1 alpha-helical" evidence="3">
    <location>
        <begin position="213"/>
        <end position="321"/>
    </location>
</feature>
<reference evidence="5" key="1">
    <citation type="submission" date="2020-06" db="EMBL/GenBank/DDBJ databases">
        <authorList>
            <person name="Li T."/>
            <person name="Hu X."/>
            <person name="Zhang T."/>
            <person name="Song X."/>
            <person name="Zhang H."/>
            <person name="Dai N."/>
            <person name="Sheng W."/>
            <person name="Hou X."/>
            <person name="Wei L."/>
        </authorList>
    </citation>
    <scope>NUCLEOTIDE SEQUENCE</scope>
    <source>
        <strain evidence="5">KEN1</strain>
        <tissue evidence="5">Leaf</tissue>
    </source>
</reference>
<dbReference type="GO" id="GO:0009507">
    <property type="term" value="C:chloroplast"/>
    <property type="evidence" value="ECO:0007669"/>
    <property type="project" value="TreeGrafter"/>
</dbReference>
<evidence type="ECO:0000259" key="4">
    <source>
        <dbReference type="Pfam" id="PF18579"/>
    </source>
</evidence>
<dbReference type="EMBL" id="JACGWN010000015">
    <property type="protein sequence ID" value="KAL0401369.1"/>
    <property type="molecule type" value="Genomic_DNA"/>
</dbReference>
<evidence type="ECO:0000313" key="5">
    <source>
        <dbReference type="EMBL" id="KAL0401369.1"/>
    </source>
</evidence>
<feature type="domain" description="Rubisco accumulation factor 1 C-terminal" evidence="2">
    <location>
        <begin position="341"/>
        <end position="498"/>
    </location>
</feature>
<evidence type="ECO:0000256" key="1">
    <source>
        <dbReference type="ARBA" id="ARBA00023186"/>
    </source>
</evidence>
<evidence type="ECO:0000259" key="2">
    <source>
        <dbReference type="Pfam" id="PF18087"/>
    </source>
</evidence>
<name>A0AAW2T9D1_9LAMI</name>